<evidence type="ECO:0000313" key="1">
    <source>
        <dbReference type="EMBL" id="TCO27408.1"/>
    </source>
</evidence>
<gene>
    <name evidence="1" type="ORF">EV644_103105</name>
</gene>
<comment type="caution">
    <text evidence="1">The sequence shown here is derived from an EMBL/GenBank/DDBJ whole genome shotgun (WGS) entry which is preliminary data.</text>
</comment>
<sequence length="351" mass="39406">MRVIIQPSFGNPTARRHWKDTLAKDVPFASEPYVSALRAGQFRSLQEFHPNGAARFWGAQKQHNAKMETIERGDVVLFTGQNHVQGIGEVAASFRNAAFADLLWTPDPEKGSWLNVYSLRAFQHTQIPYTELRPLIDSDPKDVFMGLRIIRDERVDVILDGLGISTLENDHRELEQAHRIALDLTMRTGNGLVALERVNVEATAYTRTARDIEIRRTEALLVQAYQQTLPAESTASRNRCSAGVTDLYVQTGDIGELIEAKSQPSHHYVREALGQLLDYAASLSERIDVLSALFPSEPAPADVQLLHRYGIDCLYRNAGHTFSRRPALPARRHIWTGPRPDARVIALDPSR</sequence>
<dbReference type="RefSeq" id="WP_132190133.1">
    <property type="nucleotide sequence ID" value="NZ_SLWM01000003.1"/>
</dbReference>
<dbReference type="EMBL" id="SLWM01000003">
    <property type="protein sequence ID" value="TCO27408.1"/>
    <property type="molecule type" value="Genomic_DNA"/>
</dbReference>
<evidence type="ECO:0008006" key="3">
    <source>
        <dbReference type="Google" id="ProtNLM"/>
    </source>
</evidence>
<proteinExistence type="predicted"/>
<keyword evidence="2" id="KW-1185">Reference proteome</keyword>
<evidence type="ECO:0000313" key="2">
    <source>
        <dbReference type="Proteomes" id="UP000295818"/>
    </source>
</evidence>
<protein>
    <recommendedName>
        <fullName evidence="3">5-methylcytosine-specific restriction protein A</fullName>
    </recommendedName>
</protein>
<reference evidence="1 2" key="1">
    <citation type="journal article" date="2015" name="Stand. Genomic Sci.">
        <title>Genomic Encyclopedia of Bacterial and Archaeal Type Strains, Phase III: the genomes of soil and plant-associated and newly described type strains.</title>
        <authorList>
            <person name="Whitman W.B."/>
            <person name="Woyke T."/>
            <person name="Klenk H.P."/>
            <person name="Zhou Y."/>
            <person name="Lilburn T.G."/>
            <person name="Beck B.J."/>
            <person name="De Vos P."/>
            <person name="Vandamme P."/>
            <person name="Eisen J.A."/>
            <person name="Garrity G."/>
            <person name="Hugenholtz P."/>
            <person name="Kyrpides N.C."/>
        </authorList>
    </citation>
    <scope>NUCLEOTIDE SEQUENCE [LARGE SCALE GENOMIC DNA]</scope>
    <source>
        <strain evidence="1 2">VKM Ac-2538</strain>
    </source>
</reference>
<dbReference type="Proteomes" id="UP000295818">
    <property type="component" value="Unassembled WGS sequence"/>
</dbReference>
<accession>A0ABY2BR17</accession>
<name>A0ABY2BR17_9ACTN</name>
<organism evidence="1 2">
    <name type="scientific">Kribbella orskensis</name>
    <dbReference type="NCBI Taxonomy" id="2512216"/>
    <lineage>
        <taxon>Bacteria</taxon>
        <taxon>Bacillati</taxon>
        <taxon>Actinomycetota</taxon>
        <taxon>Actinomycetes</taxon>
        <taxon>Propionibacteriales</taxon>
        <taxon>Kribbellaceae</taxon>
        <taxon>Kribbella</taxon>
    </lineage>
</organism>